<comment type="caution">
    <text evidence="1">The sequence shown here is derived from an EMBL/GenBank/DDBJ whole genome shotgun (WGS) entry which is preliminary data.</text>
</comment>
<dbReference type="AlphaFoldDB" id="A0A849BFE3"/>
<sequence length="53" mass="5109">MPPRSPVPPFLSTAAVNGWPPTARLAGTLAALLLAACAAPQAGKDAGTTAAPA</sequence>
<evidence type="ECO:0000313" key="2">
    <source>
        <dbReference type="Proteomes" id="UP000542973"/>
    </source>
</evidence>
<accession>A0A849BFE3</accession>
<dbReference type="EMBL" id="JABEMD010000038">
    <property type="protein sequence ID" value="NNH13066.1"/>
    <property type="molecule type" value="Genomic_DNA"/>
</dbReference>
<name>A0A849BFE3_9BURK</name>
<organism evidence="1 2">
    <name type="scientific">Cupriavidus gilardii</name>
    <dbReference type="NCBI Taxonomy" id="82541"/>
    <lineage>
        <taxon>Bacteria</taxon>
        <taxon>Pseudomonadati</taxon>
        <taxon>Pseudomonadota</taxon>
        <taxon>Betaproteobacteria</taxon>
        <taxon>Burkholderiales</taxon>
        <taxon>Burkholderiaceae</taxon>
        <taxon>Cupriavidus</taxon>
    </lineage>
</organism>
<dbReference type="Proteomes" id="UP000542973">
    <property type="component" value="Unassembled WGS sequence"/>
</dbReference>
<gene>
    <name evidence="1" type="ORF">HLB16_19560</name>
</gene>
<proteinExistence type="predicted"/>
<reference evidence="1 2" key="1">
    <citation type="submission" date="2020-05" db="EMBL/GenBank/DDBJ databases">
        <title>MicrobeNet Type strains.</title>
        <authorList>
            <person name="Nicholson A.C."/>
        </authorList>
    </citation>
    <scope>NUCLEOTIDE SEQUENCE [LARGE SCALE GENOMIC DNA]</scope>
    <source>
        <strain evidence="1 2">ATCC 700815</strain>
    </source>
</reference>
<feature type="non-terminal residue" evidence="1">
    <location>
        <position position="53"/>
    </location>
</feature>
<protein>
    <submittedName>
        <fullName evidence="1">Uncharacterized protein</fullName>
    </submittedName>
</protein>
<evidence type="ECO:0000313" key="1">
    <source>
        <dbReference type="EMBL" id="NNH13066.1"/>
    </source>
</evidence>